<name>A0A1H5YN11_9BACT</name>
<reference evidence="2" key="1">
    <citation type="submission" date="2016-10" db="EMBL/GenBank/DDBJ databases">
        <authorList>
            <person name="Varghese N."/>
            <person name="Submissions S."/>
        </authorList>
    </citation>
    <scope>NUCLEOTIDE SEQUENCE [LARGE SCALE GENOMIC DNA]</scope>
    <source>
        <strain evidence="2">DSM 17298</strain>
    </source>
</reference>
<evidence type="ECO:0000313" key="1">
    <source>
        <dbReference type="EMBL" id="SEG25468.1"/>
    </source>
</evidence>
<gene>
    <name evidence="1" type="ORF">SAMN03080598_03101</name>
</gene>
<sequence length="1407" mass="158855">MKLLTPKDMQESITISKAKPASPAMDFELLRKEAIAYIQRLSGKIWTDYNTHDPGVTILEVLCYAITDLSYRANKPIQDLLADESGSLANQFFKASQILPGKALTSEDFRKLIMDVEVVEEVEIDGVPEKRFTGVKNAWLTLRESNEIKIFPDRKAKKLAYIPFPASEKALRLGILYDVLLEFDTTDELGDLNENKLSMEIAIDAHPDLAGVVIDVQVEFPRWDEDIDWEDKTAIRKAIQGISIQFQNVPSGYELTYKLSPTNYIQLSGTELTPTGLEEIEGIAAINTLVNNFVFNDPQGILAFYLIKIEKIREVLSEVKKTLNANRNLCEDFVSFHALRVEEILVCADIELSPEADVALTEARIFSVIGDFLSPQINFYDLEEMLHRCKSGTLPVTRIQQNPAKIWMKLDPDAFPKAGSMLSIIGSGNNAGTYQILEVKVAPKELGLVEILVSPNFSSPLIREDDRVYFGDWEASQCLPTEEIFEGPLLKHGFIDGSELAKADRKSKIHVSDLIHLIMNIEGVLAVKSIQIANIPQDDPEGKIPSKSVKWCLDLAVAQNYVPRLNSELSKLIYYKEGLPFKANREEVEDLLDEIQKAKRPQKIRYPQLDFDEIRGEFADSGNYFSIQNDFPLVYGVGEEGMLPRGEGQPEAYQVKQLKAFLLVFDQILANYLAQLAHVRDLFSISLEKDAFGNPSISQTYFSQNLENLVPDTADLWKDLAGLEDMLNSLSEPKEKYLERRNKFLNHLLGRFAEQLTDYGMLTVRLSPEKGKERLIEDKLHFLNNYPQISAERGQGFDYAIPKEFYHIDNLSGLENRVAGLYGIRQKESDWLIFSSRFEFSETGGAWIILILDAGDQPLFEILEAFSSLDNAKLSLEKILLIAADPSNWGIAGTPGDLVLELFLDDEILGESVKKDFSSAEAELALAEIQEIFLSEFIQNPRANRKNLGLGLKDWYEFTITPSMAPAPPKYVIDFEFFDAPFGKGTSILSGKIEQEVADAVSEDELQSLAETRIREHIWDILAAGYRPSGYLLDADSETPYHFSIIDPIRGGILAKSTANNFNAPLAAQLLDDTWGESWLIQTGFEPIPLTLATALVQGSKITLTADQTPTKGDLILFQKSLEILSVDVEKQELTVDGNHLLVFSQLSEITIRKELDEDDLFIDYPIFKLEQVDGNTVITTSVKPRQDLEGAEILISRSFEVLSVSGDDFMVAGGEEIKAMESMQAFFQKEFFSHEGTHLIEHILLRPRHNRKYKFVDDSNVVVTELIQDRLLDPHFQEECECTLDDPYTCIAHVLLPFWAGRFTSRDFRRFLENKLKTEAPAHVFLTVCWISPEHMEELEQAWKIWLLESLKNPQHPKKLSTALSQLIEILEKVRNVYPSGTLHDCAEDDTLDDAIILNFSSLGEF</sequence>
<dbReference type="OrthoDB" id="8263000at2"/>
<keyword evidence="2" id="KW-1185">Reference proteome</keyword>
<dbReference type="EMBL" id="FNVR01000020">
    <property type="protein sequence ID" value="SEG25468.1"/>
    <property type="molecule type" value="Genomic_DNA"/>
</dbReference>
<dbReference type="Proteomes" id="UP000236736">
    <property type="component" value="Unassembled WGS sequence"/>
</dbReference>
<proteinExistence type="predicted"/>
<accession>A0A1H5YN11</accession>
<evidence type="ECO:0000313" key="2">
    <source>
        <dbReference type="Proteomes" id="UP000236736"/>
    </source>
</evidence>
<protein>
    <recommendedName>
        <fullName evidence="3">Baseplate J-like protein</fullName>
    </recommendedName>
</protein>
<organism evidence="1 2">
    <name type="scientific">Algoriphagus boritolerans DSM 17298 = JCM 18970</name>
    <dbReference type="NCBI Taxonomy" id="1120964"/>
    <lineage>
        <taxon>Bacteria</taxon>
        <taxon>Pseudomonadati</taxon>
        <taxon>Bacteroidota</taxon>
        <taxon>Cytophagia</taxon>
        <taxon>Cytophagales</taxon>
        <taxon>Cyclobacteriaceae</taxon>
        <taxon>Algoriphagus</taxon>
    </lineage>
</organism>
<dbReference type="STRING" id="1120964.GCA_001313265_04286"/>
<evidence type="ECO:0008006" key="3">
    <source>
        <dbReference type="Google" id="ProtNLM"/>
    </source>
</evidence>
<dbReference type="RefSeq" id="WP_103925727.1">
    <property type="nucleotide sequence ID" value="NZ_FNVR01000020.1"/>
</dbReference>